<comment type="pathway">
    <text evidence="2">Protein modification; protein ubiquitination.</text>
</comment>
<evidence type="ECO:0000256" key="6">
    <source>
        <dbReference type="ARBA" id="ARBA00022771"/>
    </source>
</evidence>
<evidence type="ECO:0000256" key="14">
    <source>
        <dbReference type="PROSITE-ProRule" id="PRU00322"/>
    </source>
</evidence>
<feature type="domain" description="RanBP2-type" evidence="16">
    <location>
        <begin position="538"/>
        <end position="563"/>
    </location>
</feature>
<dbReference type="FunFam" id="2.30.29.30:FF:000331">
    <property type="entry name" value="sharpin isoform X1"/>
    <property type="match status" value="1"/>
</dbReference>
<proteinExistence type="predicted"/>
<accession>A0A4X1US75</accession>
<evidence type="ECO:0000256" key="2">
    <source>
        <dbReference type="ARBA" id="ARBA00004906"/>
    </source>
</evidence>
<dbReference type="Gene3D" id="2.30.29.30">
    <property type="entry name" value="Pleckstrin-homology domain (PH domain)/Phosphotyrosine-binding domain (PTB)"/>
    <property type="match status" value="1"/>
</dbReference>
<evidence type="ECO:0000256" key="8">
    <source>
        <dbReference type="ARBA" id="ARBA00022833"/>
    </source>
</evidence>
<dbReference type="FunFam" id="2.30.30.380:FF:000014">
    <property type="entry name" value="sharpin isoform X1"/>
    <property type="match status" value="1"/>
</dbReference>
<evidence type="ECO:0000256" key="1">
    <source>
        <dbReference type="ARBA" id="ARBA00004496"/>
    </source>
</evidence>
<dbReference type="SUPFAM" id="SSF54236">
    <property type="entry name" value="Ubiquitin-like"/>
    <property type="match status" value="1"/>
</dbReference>
<evidence type="ECO:0000256" key="10">
    <source>
        <dbReference type="ARBA" id="ARBA00034103"/>
    </source>
</evidence>
<name>A0A4X1US75_PIG</name>
<reference evidence="17 18" key="1">
    <citation type="submission" date="2017-08" db="EMBL/GenBank/DDBJ databases">
        <title>USMARCv1.0.</title>
        <authorList>
            <person name="Hannum G.I."/>
            <person name="Koren S."/>
            <person name="Schroeder S.G."/>
            <person name="Chin S.C."/>
            <person name="Nonneman D.J."/>
            <person name="Becker S.A."/>
            <person name="Rosen B.D."/>
            <person name="Bickhart D.M."/>
            <person name="Putnam N.H."/>
            <person name="Green R.E."/>
            <person name="Tuggle C.K."/>
            <person name="Liu H."/>
            <person name="Rohrer G.A."/>
            <person name="Warr A."/>
            <person name="Hall R."/>
            <person name="Kim K."/>
            <person name="Hume D.A."/>
            <person name="Talbot R."/>
            <person name="Chow W."/>
            <person name="Howe K."/>
            <person name="Schwartz A.S."/>
            <person name="Watson M."/>
            <person name="Archibald A.L."/>
            <person name="Phillippy A.M."/>
            <person name="Smith T.P.L."/>
        </authorList>
    </citation>
    <scope>NUCLEOTIDE SEQUENCE [LARGE SCALE GENOMIC DNA]</scope>
</reference>
<dbReference type="CDD" id="cd01799">
    <property type="entry name" value="Ubl_HOIL1"/>
    <property type="match status" value="1"/>
</dbReference>
<evidence type="ECO:0000256" key="11">
    <source>
        <dbReference type="ARBA" id="ARBA00062291"/>
    </source>
</evidence>
<evidence type="ECO:0000256" key="9">
    <source>
        <dbReference type="ARBA" id="ARBA00023018"/>
    </source>
</evidence>
<evidence type="ECO:0000256" key="7">
    <source>
        <dbReference type="ARBA" id="ARBA00022786"/>
    </source>
</evidence>
<dbReference type="Pfam" id="PF16764">
    <property type="entry name" value="Sharpin_PH"/>
    <property type="match status" value="1"/>
</dbReference>
<dbReference type="GO" id="GO:0005737">
    <property type="term" value="C:cytoplasm"/>
    <property type="evidence" value="ECO:0007669"/>
    <property type="project" value="UniProtKB-SubCell"/>
</dbReference>
<evidence type="ECO:0000313" key="17">
    <source>
        <dbReference type="Ensembl" id="ENSSSCP00070031594.1"/>
    </source>
</evidence>
<dbReference type="InterPro" id="IPR031912">
    <property type="entry name" value="Sharpin_PH"/>
</dbReference>
<evidence type="ECO:0000256" key="5">
    <source>
        <dbReference type="ARBA" id="ARBA00022723"/>
    </source>
</evidence>
<dbReference type="PANTHER" id="PTHR22770">
    <property type="entry name" value="UBIQUITIN CONJUGATING ENZYME 7 INTERACTING PROTEIN-RELATED"/>
    <property type="match status" value="1"/>
</dbReference>
<comment type="subunit">
    <text evidence="11">Monomer and homodimer. Component of the LUBAC complex (linear ubiquitin chain assembly complex) which consists of SHARPIN, RBCK1 and RNF31. LUBAC has a MW of approximately 600 kDa suggesting a heteromultimeric assembly of its subunits. Associates with the TNF-R1 signaling complex (TNF-RSC) in a stimulation-dependent manner. Interacts with EYA1, EYA2, SHANK1 and SHANK3 (via ANK repeats).</text>
</comment>
<reference evidence="17" key="2">
    <citation type="submission" date="2025-08" db="UniProtKB">
        <authorList>
            <consortium name="Ensembl"/>
        </authorList>
    </citation>
    <scope>IDENTIFICATION</scope>
</reference>
<evidence type="ECO:0000256" key="12">
    <source>
        <dbReference type="ARBA" id="ARBA00074170"/>
    </source>
</evidence>
<protein>
    <recommendedName>
        <fullName evidence="12">Sharpin</fullName>
    </recommendedName>
    <alternativeName>
        <fullName evidence="13">Shank-associated RH domain-interacting protein</fullName>
    </alternativeName>
</protein>
<evidence type="ECO:0000256" key="3">
    <source>
        <dbReference type="ARBA" id="ARBA00022490"/>
    </source>
</evidence>
<keyword evidence="8" id="KW-0862">Zinc</keyword>
<evidence type="ECO:0000259" key="16">
    <source>
        <dbReference type="PROSITE" id="PS50199"/>
    </source>
</evidence>
<dbReference type="PROSITE" id="PS01358">
    <property type="entry name" value="ZF_RANBP2_1"/>
    <property type="match status" value="1"/>
</dbReference>
<dbReference type="InterPro" id="IPR036443">
    <property type="entry name" value="Znf_RanBP2_sf"/>
</dbReference>
<feature type="region of interest" description="Disordered" evidence="15">
    <location>
        <begin position="157"/>
        <end position="210"/>
    </location>
</feature>
<dbReference type="Proteomes" id="UP000314985">
    <property type="component" value="Chromosome 4"/>
</dbReference>
<keyword evidence="7" id="KW-0833">Ubl conjugation pathway</keyword>
<keyword evidence="6 14" id="KW-0863">Zinc-finger</keyword>
<evidence type="ECO:0000256" key="4">
    <source>
        <dbReference type="ARBA" id="ARBA00022553"/>
    </source>
</evidence>
<feature type="region of interest" description="Disordered" evidence="15">
    <location>
        <begin position="568"/>
        <end position="597"/>
    </location>
</feature>
<feature type="region of interest" description="Disordered" evidence="15">
    <location>
        <begin position="491"/>
        <end position="533"/>
    </location>
</feature>
<dbReference type="InterPro" id="IPR011993">
    <property type="entry name" value="PH-like_dom_sf"/>
</dbReference>
<organism evidence="17 18">
    <name type="scientific">Sus scrofa</name>
    <name type="common">Pig</name>
    <dbReference type="NCBI Taxonomy" id="9823"/>
    <lineage>
        <taxon>Eukaryota</taxon>
        <taxon>Metazoa</taxon>
        <taxon>Chordata</taxon>
        <taxon>Craniata</taxon>
        <taxon>Vertebrata</taxon>
        <taxon>Euteleostomi</taxon>
        <taxon>Mammalia</taxon>
        <taxon>Eutheria</taxon>
        <taxon>Laurasiatheria</taxon>
        <taxon>Artiodactyla</taxon>
        <taxon>Suina</taxon>
        <taxon>Suidae</taxon>
        <taxon>Sus</taxon>
    </lineage>
</organism>
<dbReference type="InterPro" id="IPR001876">
    <property type="entry name" value="Znf_RanBP2"/>
</dbReference>
<dbReference type="Gene3D" id="3.10.20.90">
    <property type="entry name" value="Phosphatidylinositol 3-kinase Catalytic Subunit, Chain A, domain 1"/>
    <property type="match status" value="1"/>
</dbReference>
<keyword evidence="4" id="KW-0597">Phosphoprotein</keyword>
<evidence type="ECO:0000313" key="18">
    <source>
        <dbReference type="Proteomes" id="UP000314985"/>
    </source>
</evidence>
<keyword evidence="3" id="KW-0963">Cytoplasm</keyword>
<feature type="compositionally biased region" description="Low complexity" evidence="15">
    <location>
        <begin position="200"/>
        <end position="210"/>
    </location>
</feature>
<keyword evidence="9" id="KW-0770">Synapse</keyword>
<dbReference type="GO" id="GO:0016567">
    <property type="term" value="P:protein ubiquitination"/>
    <property type="evidence" value="ECO:0007669"/>
    <property type="project" value="UniProtKB-UniPathway"/>
</dbReference>
<sequence length="597" mass="63604">MARSSRRDRELAQPFGGLPAAQSCLMLLLAVAPVHHPLRRANTPSPLALIGHDPRRLRPRWLPGFPGGACGLVRCGQDREAGPAAGGRPEGAWERCLASARRGPLCCSPRPTLWGLPVVASVFILDTLPRVRASRPSLALPNPETLGRVLPGRSGRVGLRRFGGARNPRLAAPVSGRRRRSAPRGHGSGLRGPGRGRTGDGASSGRRGRLLGPGSPAVLLAVHAAVRPLGAGPDAEAQLRRLQLSADPERPGRFRLELLGAGHGAVGLEWPLESVYYTVRGPSQHELQPPPGGPGTLGLHFTDPQEAQRWAALVRSATMEGQNGLPPALGPDTCPVSPPSPLEVPTPKAPQPKVHLPWSPGDLLEKEELAGRLAQAIESGDEKRAAEAAATLAQHHAALRIQLQEACFPPGPVRLQVTVEDAASSAHVSLQVHPHCTVRALQEQVFSEFGFPPAVQRWVIGRCLCAPECSLASYGVRRDGDPAFLYLLSAPREAPGRNPQRPHKTEGDLGRLFPQSLGLPRAPQPASSSLPTPLQPGWSCPSCTFINAPSRPGCEMCSTQRPWAWDTLPTGSTQQVTRREDGPRSLDPLLNLSGNLS</sequence>
<dbReference type="GO" id="GO:0045202">
    <property type="term" value="C:synapse"/>
    <property type="evidence" value="ECO:0007669"/>
    <property type="project" value="UniProtKB-SubCell"/>
</dbReference>
<dbReference type="UniPathway" id="UPA00143"/>
<dbReference type="SUPFAM" id="SSF90209">
    <property type="entry name" value="Ran binding protein zinc finger-like"/>
    <property type="match status" value="1"/>
</dbReference>
<dbReference type="InterPro" id="IPR057468">
    <property type="entry name" value="HOIL-1/Sharpin_LTM"/>
</dbReference>
<dbReference type="FunFam" id="3.10.20.90:FF:000130">
    <property type="entry name" value="SHANK-associated RH domain interactor"/>
    <property type="match status" value="1"/>
</dbReference>
<dbReference type="PANTHER" id="PTHR22770:SF43">
    <property type="entry name" value="SHARPIN"/>
    <property type="match status" value="1"/>
</dbReference>
<dbReference type="Pfam" id="PF25393">
    <property type="entry name" value="LTM"/>
    <property type="match status" value="1"/>
</dbReference>
<feature type="compositionally biased region" description="Gly residues" evidence="15">
    <location>
        <begin position="186"/>
        <end position="196"/>
    </location>
</feature>
<dbReference type="PROSITE" id="PS51257">
    <property type="entry name" value="PROKAR_LIPOPROTEIN"/>
    <property type="match status" value="1"/>
</dbReference>
<dbReference type="GO" id="GO:0008270">
    <property type="term" value="F:zinc ion binding"/>
    <property type="evidence" value="ECO:0007669"/>
    <property type="project" value="UniProtKB-KW"/>
</dbReference>
<dbReference type="Ensembl" id="ENSSSCT00070037774.1">
    <property type="protein sequence ID" value="ENSSSCP00070031594.1"/>
    <property type="gene ID" value="ENSSSCG00070019119.1"/>
</dbReference>
<comment type="subcellular location">
    <subcellularLocation>
        <location evidence="1">Cytoplasm</location>
    </subcellularLocation>
    <subcellularLocation>
        <location evidence="10">Synapse</location>
    </subcellularLocation>
</comment>
<dbReference type="InterPro" id="IPR051628">
    <property type="entry name" value="LUBAC_E3_Ligases"/>
</dbReference>
<dbReference type="SMART" id="SM00547">
    <property type="entry name" value="ZnF_RBZ"/>
    <property type="match status" value="1"/>
</dbReference>
<evidence type="ECO:0000256" key="15">
    <source>
        <dbReference type="SAM" id="MobiDB-lite"/>
    </source>
</evidence>
<dbReference type="InterPro" id="IPR029071">
    <property type="entry name" value="Ubiquitin-like_domsf"/>
</dbReference>
<keyword evidence="5" id="KW-0479">Metal-binding</keyword>
<dbReference type="AlphaFoldDB" id="A0A4X1US75"/>
<dbReference type="Gene3D" id="2.30.30.380">
    <property type="entry name" value="Zn-finger domain of Sec23/24"/>
    <property type="match status" value="1"/>
</dbReference>
<evidence type="ECO:0000256" key="13">
    <source>
        <dbReference type="ARBA" id="ARBA00076399"/>
    </source>
</evidence>
<dbReference type="PROSITE" id="PS50199">
    <property type="entry name" value="ZF_RANBP2_2"/>
    <property type="match status" value="1"/>
</dbReference>